<feature type="compositionally biased region" description="Polar residues" evidence="5">
    <location>
        <begin position="937"/>
        <end position="946"/>
    </location>
</feature>
<evidence type="ECO:0000256" key="5">
    <source>
        <dbReference type="SAM" id="MobiDB-lite"/>
    </source>
</evidence>
<dbReference type="GO" id="GO:0005829">
    <property type="term" value="C:cytosol"/>
    <property type="evidence" value="ECO:0007669"/>
    <property type="project" value="TreeGrafter"/>
</dbReference>
<organism evidence="7 8">
    <name type="scientific">Ogataea polymorpha</name>
    <dbReference type="NCBI Taxonomy" id="460523"/>
    <lineage>
        <taxon>Eukaryota</taxon>
        <taxon>Fungi</taxon>
        <taxon>Dikarya</taxon>
        <taxon>Ascomycota</taxon>
        <taxon>Saccharomycotina</taxon>
        <taxon>Pichiomycetes</taxon>
        <taxon>Pichiales</taxon>
        <taxon>Pichiaceae</taxon>
        <taxon>Ogataea</taxon>
    </lineage>
</organism>
<feature type="region of interest" description="Disordered" evidence="5">
    <location>
        <begin position="937"/>
        <end position="957"/>
    </location>
</feature>
<evidence type="ECO:0000256" key="1">
    <source>
        <dbReference type="ARBA" id="ARBA00004123"/>
    </source>
</evidence>
<comment type="subcellular location">
    <subcellularLocation>
        <location evidence="1">Nucleus</location>
    </subcellularLocation>
</comment>
<keyword evidence="2" id="KW-0813">Transport</keyword>
<name>A0A9P8T4S7_9ASCO</name>
<dbReference type="GO" id="GO:0031267">
    <property type="term" value="F:small GTPase binding"/>
    <property type="evidence" value="ECO:0007669"/>
    <property type="project" value="InterPro"/>
</dbReference>
<proteinExistence type="predicted"/>
<reference evidence="7" key="2">
    <citation type="submission" date="2021-01" db="EMBL/GenBank/DDBJ databases">
        <authorList>
            <person name="Schikora-Tamarit M.A."/>
        </authorList>
    </citation>
    <scope>NUCLEOTIDE SEQUENCE</scope>
    <source>
        <strain evidence="7">NCAIM Y.01608</strain>
    </source>
</reference>
<dbReference type="InterPro" id="IPR011989">
    <property type="entry name" value="ARM-like"/>
</dbReference>
<evidence type="ECO:0000259" key="6">
    <source>
        <dbReference type="PROSITE" id="PS50166"/>
    </source>
</evidence>
<keyword evidence="8" id="KW-1185">Reference proteome</keyword>
<dbReference type="InterPro" id="IPR016024">
    <property type="entry name" value="ARM-type_fold"/>
</dbReference>
<feature type="compositionally biased region" description="Low complexity" evidence="5">
    <location>
        <begin position="1096"/>
        <end position="1109"/>
    </location>
</feature>
<dbReference type="SMART" id="SM00913">
    <property type="entry name" value="IBN_N"/>
    <property type="match status" value="1"/>
</dbReference>
<dbReference type="InterPro" id="IPR056840">
    <property type="entry name" value="HEAT_IPO9_central"/>
</dbReference>
<gene>
    <name evidence="7" type="ORF">OGATHE_003996</name>
</gene>
<dbReference type="PANTHER" id="PTHR10997:SF9">
    <property type="entry name" value="IMPORTIN-9"/>
    <property type="match status" value="1"/>
</dbReference>
<dbReference type="PANTHER" id="PTHR10997">
    <property type="entry name" value="IMPORTIN-7, 8, 11"/>
    <property type="match status" value="1"/>
</dbReference>
<dbReference type="GO" id="GO:0005635">
    <property type="term" value="C:nuclear envelope"/>
    <property type="evidence" value="ECO:0007669"/>
    <property type="project" value="TreeGrafter"/>
</dbReference>
<feature type="region of interest" description="Disordered" evidence="5">
    <location>
        <begin position="1093"/>
        <end position="1123"/>
    </location>
</feature>
<evidence type="ECO:0000313" key="7">
    <source>
        <dbReference type="EMBL" id="KAH3665181.1"/>
    </source>
</evidence>
<evidence type="ECO:0000313" key="8">
    <source>
        <dbReference type="Proteomes" id="UP000788993"/>
    </source>
</evidence>
<dbReference type="Proteomes" id="UP000788993">
    <property type="component" value="Unassembled WGS sequence"/>
</dbReference>
<dbReference type="PROSITE" id="PS50166">
    <property type="entry name" value="IMPORTIN_B_NT"/>
    <property type="match status" value="1"/>
</dbReference>
<evidence type="ECO:0000256" key="3">
    <source>
        <dbReference type="ARBA" id="ARBA00022927"/>
    </source>
</evidence>
<dbReference type="GO" id="GO:0006606">
    <property type="term" value="P:protein import into nucleus"/>
    <property type="evidence" value="ECO:0007669"/>
    <property type="project" value="TreeGrafter"/>
</dbReference>
<evidence type="ECO:0000256" key="2">
    <source>
        <dbReference type="ARBA" id="ARBA00022448"/>
    </source>
</evidence>
<keyword evidence="3" id="KW-0653">Protein transport</keyword>
<dbReference type="Pfam" id="PF25018">
    <property type="entry name" value="HEAT_IPO9_c"/>
    <property type="match status" value="1"/>
</dbReference>
<sequence length="1138" mass="125183">MESQVAQLISHQTNPDNYLRARAEQEFDQLVRSDPSQALCTLVAVGTSPHLDLAVRQGALLHVKRLVPMFWSPAFNSYEGPSTIAPTAKQYVRDCLLKLVGDPDSKIRNGASYAITQISAVDYPDEWPSLLSDLYATATDKTSTAYQVLGSLTVLRDLFDDLIPDEQFFEGGVSVRILQTCEMILTSDSYNFQIKAQTLKLLKTVVDVFNSAEVSDHPARKQFVDQVVPRLVDLLAAMAAQLVANKALLRSLVIISLKNELYGCLSALANTFPKLIAPHAPRLLDTAVRELASAAAVYVPLLAAEDIEAATNAQFSDLNEFQSVHIERIDSSELVAAAIAGTIAFLQALADLPGTFLPETTVHELCALLVQLNVLPREAQAGYQADFNDFVGVETELTIESGTVVRDATRDLLETANTELNGAMVAELVQQLTAQVRADAPDVTIESTAYLLMCLFSNEAELQPSFEPEELLKFLLQLVQEQFRRAQLLSARLIMLIPKFLMKYESYLKECGVGALEQILRLPLDADHELVGAAVLIAFQYFNHFIPSSQFNTDIQTRLLQLVKQLMDSATEDTNIMLLEALTIIINIDNRALATDEATLMLCMNLGFRDCSNFSLTASTLECVEDLLRGISEESYVGLCYKALPPLLKVVGDSNGEYSPELDLALQVLAVFLKGPAGPNDAGQGSDAVLPEDVFVAVFPSICSLILKCDDDEVLQSSSEVFNVLLSKGSPQIRAYRDAASGTTGNELLLKIVSKFLSPAMSDRAIVRLGDLIVLLIENFSTESSVWQHFQDILQAATLRLLAAKEMITIENLVLIFNTLTVLQPQQTVDFLAGFAVDGQSALEKVLPVWLQAFEVMRGYDRILSNIRAFIEIYKLDDVRLKRTLVNGDVLPNQVPDDVIVTRSMARKMPVRYEQIGADVKIVRLLLNEYKFQVRSAQKTEQTENPQPADDDDGWEDLDDVGVPSFEQLQQYVHEDEHTGRTLADNHGDEIRQLLAAFFKECTAKNLCGFRDVSLCPACTYLPSSSICFVNDSTRASSCCSTATCSSSRSRASRLTLLPESIAATEMASFLATILLMSSSVNFLVDMSRSSRNLASTWPTDGSSSPDSSSRLRYASNSDGLNGESEMHAISISFFDSP</sequence>
<reference evidence="7" key="1">
    <citation type="journal article" date="2021" name="Open Biol.">
        <title>Shared evolutionary footprints suggest mitochondrial oxidative damage underlies multiple complex I losses in fungi.</title>
        <authorList>
            <person name="Schikora-Tamarit M.A."/>
            <person name="Marcet-Houben M."/>
            <person name="Nosek J."/>
            <person name="Gabaldon T."/>
        </authorList>
    </citation>
    <scope>NUCLEOTIDE SEQUENCE</scope>
    <source>
        <strain evidence="7">NCAIM Y.01608</strain>
    </source>
</reference>
<dbReference type="AlphaFoldDB" id="A0A9P8T4S7"/>
<protein>
    <recommendedName>
        <fullName evidence="6">Importin N-terminal domain-containing protein</fullName>
    </recommendedName>
</protein>
<dbReference type="InterPro" id="IPR001494">
    <property type="entry name" value="Importin-beta_N"/>
</dbReference>
<accession>A0A9P8T4S7</accession>
<feature type="domain" description="Importin N-terminal" evidence="6">
    <location>
        <begin position="23"/>
        <end position="102"/>
    </location>
</feature>
<comment type="caution">
    <text evidence="7">The sequence shown here is derived from an EMBL/GenBank/DDBJ whole genome shotgun (WGS) entry which is preliminary data.</text>
</comment>
<dbReference type="Gene3D" id="1.25.10.10">
    <property type="entry name" value="Leucine-rich Repeat Variant"/>
    <property type="match status" value="1"/>
</dbReference>
<evidence type="ECO:0000256" key="4">
    <source>
        <dbReference type="ARBA" id="ARBA00023242"/>
    </source>
</evidence>
<dbReference type="SUPFAM" id="SSF48371">
    <property type="entry name" value="ARM repeat"/>
    <property type="match status" value="1"/>
</dbReference>
<keyword evidence="4" id="KW-0539">Nucleus</keyword>
<dbReference type="EMBL" id="JAEUBD010001178">
    <property type="protein sequence ID" value="KAH3665181.1"/>
    <property type="molecule type" value="Genomic_DNA"/>
</dbReference>